<dbReference type="EMBL" id="LGTZ01000848">
    <property type="protein sequence ID" value="OJD23220.1"/>
    <property type="molecule type" value="Genomic_DNA"/>
</dbReference>
<accession>A0A1J9R5D5</accession>
<protein>
    <submittedName>
        <fullName evidence="2">Uncharacterized protein</fullName>
    </submittedName>
</protein>
<reference evidence="2 3" key="1">
    <citation type="submission" date="2015-08" db="EMBL/GenBank/DDBJ databases">
        <title>Emmonsia species relationships and genome sequence.</title>
        <authorList>
            <person name="Cuomo C.A."/>
            <person name="Schwartz I.S."/>
            <person name="Kenyon C."/>
            <person name="De Hoog G.S."/>
            <person name="Govender N.P."/>
            <person name="Botha A."/>
            <person name="Moreno L."/>
            <person name="De Vries M."/>
            <person name="Munoz J.F."/>
            <person name="Stielow J.B."/>
        </authorList>
    </citation>
    <scope>NUCLEOTIDE SEQUENCE [LARGE SCALE GENOMIC DNA]</scope>
    <source>
        <strain evidence="2 3">EI222</strain>
    </source>
</reference>
<dbReference type="VEuPathDB" id="FungiDB:ACJ73_05430"/>
<organism evidence="2 3">
    <name type="scientific">Blastomyces percursus</name>
    <dbReference type="NCBI Taxonomy" id="1658174"/>
    <lineage>
        <taxon>Eukaryota</taxon>
        <taxon>Fungi</taxon>
        <taxon>Dikarya</taxon>
        <taxon>Ascomycota</taxon>
        <taxon>Pezizomycotina</taxon>
        <taxon>Eurotiomycetes</taxon>
        <taxon>Eurotiomycetidae</taxon>
        <taxon>Onygenales</taxon>
        <taxon>Ajellomycetaceae</taxon>
        <taxon>Blastomyces</taxon>
    </lineage>
</organism>
<gene>
    <name evidence="2" type="ORF">ACJ73_05430</name>
</gene>
<feature type="region of interest" description="Disordered" evidence="1">
    <location>
        <begin position="15"/>
        <end position="37"/>
    </location>
</feature>
<evidence type="ECO:0000256" key="1">
    <source>
        <dbReference type="SAM" id="MobiDB-lite"/>
    </source>
</evidence>
<evidence type="ECO:0000313" key="3">
    <source>
        <dbReference type="Proteomes" id="UP000242791"/>
    </source>
</evidence>
<dbReference type="AlphaFoldDB" id="A0A1J9R5D5"/>
<sequence>MRAANRNAVRGLLFPDDVKASGGGREGKGTDLPDAPVPTGCHGVVGNTPVGNTPVEFRYQPADGAKPRDMTSGCVALATPEMPTALSLLAFARNSSIWSPGLTANTIPAWQ</sequence>
<evidence type="ECO:0000313" key="2">
    <source>
        <dbReference type="EMBL" id="OJD23220.1"/>
    </source>
</evidence>
<dbReference type="Proteomes" id="UP000242791">
    <property type="component" value="Unassembled WGS sequence"/>
</dbReference>
<name>A0A1J9R5D5_9EURO</name>
<comment type="caution">
    <text evidence="2">The sequence shown here is derived from an EMBL/GenBank/DDBJ whole genome shotgun (WGS) entry which is preliminary data.</text>
</comment>
<proteinExistence type="predicted"/>
<keyword evidence="3" id="KW-1185">Reference proteome</keyword>